<dbReference type="EMBL" id="BAAAYK010000038">
    <property type="protein sequence ID" value="GAA3359394.1"/>
    <property type="molecule type" value="Genomic_DNA"/>
</dbReference>
<gene>
    <name evidence="2" type="ORF">GCM10020366_35220</name>
</gene>
<proteinExistence type="predicted"/>
<dbReference type="Proteomes" id="UP001500483">
    <property type="component" value="Unassembled WGS sequence"/>
</dbReference>
<evidence type="ECO:0000256" key="1">
    <source>
        <dbReference type="SAM" id="MobiDB-lite"/>
    </source>
</evidence>
<sequence>MRAADLTSRTPFCPSAMPLIPRSPRPENPRPPCLFRKATPYTPGGRRAVEGSAAPGVRRESARGPGQRAAADRRLPIRVASPAASNEAADSP</sequence>
<keyword evidence="3" id="KW-1185">Reference proteome</keyword>
<evidence type="ECO:0000313" key="3">
    <source>
        <dbReference type="Proteomes" id="UP001500483"/>
    </source>
</evidence>
<feature type="region of interest" description="Disordered" evidence="1">
    <location>
        <begin position="1"/>
        <end position="92"/>
    </location>
</feature>
<organism evidence="2 3">
    <name type="scientific">Saccharopolyspora gregorii</name>
    <dbReference type="NCBI Taxonomy" id="33914"/>
    <lineage>
        <taxon>Bacteria</taxon>
        <taxon>Bacillati</taxon>
        <taxon>Actinomycetota</taxon>
        <taxon>Actinomycetes</taxon>
        <taxon>Pseudonocardiales</taxon>
        <taxon>Pseudonocardiaceae</taxon>
        <taxon>Saccharopolyspora</taxon>
    </lineage>
</organism>
<name>A0ABP6RTA8_9PSEU</name>
<reference evidence="3" key="1">
    <citation type="journal article" date="2019" name="Int. J. Syst. Evol. Microbiol.">
        <title>The Global Catalogue of Microorganisms (GCM) 10K type strain sequencing project: providing services to taxonomists for standard genome sequencing and annotation.</title>
        <authorList>
            <consortium name="The Broad Institute Genomics Platform"/>
            <consortium name="The Broad Institute Genome Sequencing Center for Infectious Disease"/>
            <person name="Wu L."/>
            <person name="Ma J."/>
        </authorList>
    </citation>
    <scope>NUCLEOTIDE SEQUENCE [LARGE SCALE GENOMIC DNA]</scope>
    <source>
        <strain evidence="3">JCM 9687</strain>
    </source>
</reference>
<protein>
    <submittedName>
        <fullName evidence="2">Uncharacterized protein</fullName>
    </submittedName>
</protein>
<evidence type="ECO:0000313" key="2">
    <source>
        <dbReference type="EMBL" id="GAA3359394.1"/>
    </source>
</evidence>
<comment type="caution">
    <text evidence="2">The sequence shown here is derived from an EMBL/GenBank/DDBJ whole genome shotgun (WGS) entry which is preliminary data.</text>
</comment>
<accession>A0ABP6RTA8</accession>